<dbReference type="Proteomes" id="UP000616885">
    <property type="component" value="Unassembled WGS sequence"/>
</dbReference>
<dbReference type="AlphaFoldDB" id="A0A8H7KAF3"/>
<feature type="region of interest" description="Disordered" evidence="3">
    <location>
        <begin position="70"/>
        <end position="94"/>
    </location>
</feature>
<dbReference type="Gene3D" id="3.40.50.1820">
    <property type="entry name" value="alpha/beta hydrolase"/>
    <property type="match status" value="1"/>
</dbReference>
<dbReference type="InterPro" id="IPR051601">
    <property type="entry name" value="Serine_prot/Carboxylest_S33"/>
</dbReference>
<evidence type="ECO:0000313" key="6">
    <source>
        <dbReference type="Proteomes" id="UP000616885"/>
    </source>
</evidence>
<evidence type="ECO:0000256" key="1">
    <source>
        <dbReference type="ARBA" id="ARBA00010088"/>
    </source>
</evidence>
<name>A0A8H7KAF3_BIOOC</name>
<proteinExistence type="inferred from homology"/>
<dbReference type="InterPro" id="IPR029058">
    <property type="entry name" value="AB_hydrolase_fold"/>
</dbReference>
<feature type="domain" description="AB hydrolase-1" evidence="4">
    <location>
        <begin position="34"/>
        <end position="308"/>
    </location>
</feature>
<organism evidence="5 6">
    <name type="scientific">Bionectria ochroleuca</name>
    <name type="common">Gliocladium roseum</name>
    <dbReference type="NCBI Taxonomy" id="29856"/>
    <lineage>
        <taxon>Eukaryota</taxon>
        <taxon>Fungi</taxon>
        <taxon>Dikarya</taxon>
        <taxon>Ascomycota</taxon>
        <taxon>Pezizomycotina</taxon>
        <taxon>Sordariomycetes</taxon>
        <taxon>Hypocreomycetidae</taxon>
        <taxon>Hypocreales</taxon>
        <taxon>Bionectriaceae</taxon>
        <taxon>Clonostachys</taxon>
    </lineage>
</organism>
<dbReference type="GO" id="GO:0016787">
    <property type="term" value="F:hydrolase activity"/>
    <property type="evidence" value="ECO:0007669"/>
    <property type="project" value="UniProtKB-KW"/>
</dbReference>
<dbReference type="Pfam" id="PF12697">
    <property type="entry name" value="Abhydrolase_6"/>
    <property type="match status" value="1"/>
</dbReference>
<evidence type="ECO:0000256" key="2">
    <source>
        <dbReference type="ARBA" id="ARBA00022801"/>
    </source>
</evidence>
<protein>
    <recommendedName>
        <fullName evidence="4">AB hydrolase-1 domain-containing protein</fullName>
    </recommendedName>
</protein>
<accession>A0A8H7KAF3</accession>
<comment type="caution">
    <text evidence="5">The sequence shown here is derived from an EMBL/GenBank/DDBJ whole genome shotgun (WGS) entry which is preliminary data.</text>
</comment>
<dbReference type="EMBL" id="JADCTT010000011">
    <property type="protein sequence ID" value="KAF9746631.1"/>
    <property type="molecule type" value="Genomic_DNA"/>
</dbReference>
<keyword evidence="2" id="KW-0378">Hydrolase</keyword>
<evidence type="ECO:0000313" key="5">
    <source>
        <dbReference type="EMBL" id="KAF9746631.1"/>
    </source>
</evidence>
<gene>
    <name evidence="5" type="ORF">IM811_003536</name>
</gene>
<dbReference type="PANTHER" id="PTHR43248:SF27">
    <property type="entry name" value="AB HYDROLASE-1 DOMAIN-CONTAINING PROTEIN"/>
    <property type="match status" value="1"/>
</dbReference>
<dbReference type="SUPFAM" id="SSF53474">
    <property type="entry name" value="alpha/beta-Hydrolases"/>
    <property type="match status" value="1"/>
</dbReference>
<evidence type="ECO:0000256" key="3">
    <source>
        <dbReference type="SAM" id="MobiDB-lite"/>
    </source>
</evidence>
<dbReference type="PANTHER" id="PTHR43248">
    <property type="entry name" value="2-SUCCINYL-6-HYDROXY-2,4-CYCLOHEXADIENE-1-CARBOXYLATE SYNTHASE"/>
    <property type="match status" value="1"/>
</dbReference>
<sequence>MSEFQSIRLTTKPQARILYRLYHSASTEAPQQIIVFLNGLMLPQAGWAPAIAELQDMYLGGGLPPMITYDRFGQGQTTDRDPLDETAPDPSRGHDCASVVADLRQLLSQITREKLNIPHLDDVAVVFVANSIGCALARLYAQSYPGTVVGLLLLDSIIANSDFVSMFPDPDAAEFDPGALPDGVTPENLREVRSLVRQIFHPSVPNAEGLDRRNLASLLPDSDAPKLQGPNEQQPFVRVVGHDFEKFVYECEKSGWPKPVTRAYTNPYWQRYNEGLVKITAPERAKGPVQAPHSGHFVQRDNPLFVAQEIKKLLDDILKTS</sequence>
<comment type="similarity">
    <text evidence="1">Belongs to the peptidase S33 family.</text>
</comment>
<evidence type="ECO:0000259" key="4">
    <source>
        <dbReference type="Pfam" id="PF12697"/>
    </source>
</evidence>
<dbReference type="InterPro" id="IPR000073">
    <property type="entry name" value="AB_hydrolase_1"/>
</dbReference>
<reference evidence="5" key="1">
    <citation type="submission" date="2020-10" db="EMBL/GenBank/DDBJ databases">
        <title>High-Quality Genome Resource of Clonostachys rosea strain S41 by Oxford Nanopore Long-Read Sequencing.</title>
        <authorList>
            <person name="Wang H."/>
        </authorList>
    </citation>
    <scope>NUCLEOTIDE SEQUENCE</scope>
    <source>
        <strain evidence="5">S41</strain>
    </source>
</reference>